<dbReference type="Gene3D" id="3.90.1640.30">
    <property type="match status" value="1"/>
</dbReference>
<dbReference type="InterPro" id="IPR051673">
    <property type="entry name" value="SSDNA_exonuclease_RecJ"/>
</dbReference>
<protein>
    <submittedName>
        <fullName evidence="2">DHH family phosphoesterase</fullName>
    </submittedName>
</protein>
<dbReference type="InterPro" id="IPR038763">
    <property type="entry name" value="DHH_sf"/>
</dbReference>
<dbReference type="EMBL" id="CP051775">
    <property type="protein sequence ID" value="QJE74232.1"/>
    <property type="molecule type" value="Genomic_DNA"/>
</dbReference>
<evidence type="ECO:0000313" key="3">
    <source>
        <dbReference type="Proteomes" id="UP000501891"/>
    </source>
</evidence>
<accession>A0A858RAN5</accession>
<dbReference type="AlphaFoldDB" id="A0A858RAN5"/>
<name>A0A858RAN5_9PROT</name>
<evidence type="ECO:0000256" key="1">
    <source>
        <dbReference type="SAM" id="MobiDB-lite"/>
    </source>
</evidence>
<feature type="region of interest" description="Disordered" evidence="1">
    <location>
        <begin position="209"/>
        <end position="233"/>
    </location>
</feature>
<dbReference type="PANTHER" id="PTHR30255:SF2">
    <property type="entry name" value="SINGLE-STRANDED-DNA-SPECIFIC EXONUCLEASE RECJ"/>
    <property type="match status" value="1"/>
</dbReference>
<dbReference type="SUPFAM" id="SSF64182">
    <property type="entry name" value="DHH phosphoesterases"/>
    <property type="match status" value="1"/>
</dbReference>
<evidence type="ECO:0000313" key="2">
    <source>
        <dbReference type="EMBL" id="QJE74232.1"/>
    </source>
</evidence>
<reference evidence="2" key="1">
    <citation type="submission" date="2020-04" db="EMBL/GenBank/DDBJ databases">
        <title>A desert anoxygenic phototrophic bacterium fixes CO2 using RubisCO under aerobic conditions.</title>
        <authorList>
            <person name="Tang K."/>
        </authorList>
    </citation>
    <scope>NUCLEOTIDE SEQUENCE [LARGE SCALE GENOMIC DNA]</scope>
    <source>
        <strain evidence="2">MIMtkB3</strain>
    </source>
</reference>
<proteinExistence type="predicted"/>
<organism evidence="2 3">
    <name type="scientific">Aerophototrophica crusticola</name>
    <dbReference type="NCBI Taxonomy" id="1709002"/>
    <lineage>
        <taxon>Bacteria</taxon>
        <taxon>Pseudomonadati</taxon>
        <taxon>Pseudomonadota</taxon>
        <taxon>Alphaproteobacteria</taxon>
        <taxon>Rhodospirillales</taxon>
        <taxon>Rhodospirillaceae</taxon>
        <taxon>Aerophototrophica</taxon>
    </lineage>
</organism>
<dbReference type="KEGG" id="acru:HHL28_15110"/>
<dbReference type="PANTHER" id="PTHR30255">
    <property type="entry name" value="SINGLE-STRANDED-DNA-SPECIFIC EXONUCLEASE RECJ"/>
    <property type="match status" value="1"/>
</dbReference>
<gene>
    <name evidence="2" type="ORF">HHL28_15110</name>
</gene>
<dbReference type="Proteomes" id="UP000501891">
    <property type="component" value="Chromosome"/>
</dbReference>
<sequence length="233" mass="24422">MDFSPQTEPDQHAAFAQALAGFTRGRPVTVLCHFDADGLSAGALFARGLARAGHEPALRLVGRGEDPWSAEMGRELADAAPGGIVATDLGVRRDPLAPGVPTVLVDHHVPQGLPDGQTTVVTGYGQDPTPCSALLAYRCLAGVTDMDPDLWLAALGTIGDLGERAPFAELAEAKRRHGAKLLREATSLINAPRRSASGDATPALHLLMKAKGPGEVVSGEHRRQPSSRPQGVR</sequence>
<keyword evidence="3" id="KW-1185">Reference proteome</keyword>